<keyword evidence="1" id="KW-1133">Transmembrane helix</keyword>
<organism evidence="2 3">
    <name type="scientific">Candidatus Nomurabacteria bacterium RIFCSPHIGHO2_02_FULL_38_15</name>
    <dbReference type="NCBI Taxonomy" id="1801752"/>
    <lineage>
        <taxon>Bacteria</taxon>
        <taxon>Candidatus Nomuraibacteriota</taxon>
    </lineage>
</organism>
<dbReference type="STRING" id="1801752.A3J61_01030"/>
<evidence type="ECO:0000313" key="3">
    <source>
        <dbReference type="Proteomes" id="UP000179686"/>
    </source>
</evidence>
<gene>
    <name evidence="2" type="ORF">A3J61_01030</name>
</gene>
<keyword evidence="1" id="KW-0472">Membrane</keyword>
<accession>A0A1F6VS93</accession>
<dbReference type="Proteomes" id="UP000179686">
    <property type="component" value="Unassembled WGS sequence"/>
</dbReference>
<comment type="caution">
    <text evidence="2">The sequence shown here is derived from an EMBL/GenBank/DDBJ whole genome shotgun (WGS) entry which is preliminary data.</text>
</comment>
<evidence type="ECO:0000256" key="1">
    <source>
        <dbReference type="SAM" id="Phobius"/>
    </source>
</evidence>
<reference evidence="2 3" key="1">
    <citation type="journal article" date="2016" name="Nat. Commun.">
        <title>Thousands of microbial genomes shed light on interconnected biogeochemical processes in an aquifer system.</title>
        <authorList>
            <person name="Anantharaman K."/>
            <person name="Brown C.T."/>
            <person name="Hug L.A."/>
            <person name="Sharon I."/>
            <person name="Castelle C.J."/>
            <person name="Probst A.J."/>
            <person name="Thomas B.C."/>
            <person name="Singh A."/>
            <person name="Wilkins M.J."/>
            <person name="Karaoz U."/>
            <person name="Brodie E.L."/>
            <person name="Williams K.H."/>
            <person name="Hubbard S.S."/>
            <person name="Banfield J.F."/>
        </authorList>
    </citation>
    <scope>NUCLEOTIDE SEQUENCE [LARGE SCALE GENOMIC DNA]</scope>
</reference>
<evidence type="ECO:0000313" key="2">
    <source>
        <dbReference type="EMBL" id="OGI72537.1"/>
    </source>
</evidence>
<sequence>METEKTIYTLVSLVITLFLLLYVKYNNKISSGSKSKLTEIEKGFIDFIHKKAKEQNIPANQADVVFNFFVKNHEEFVISYAYETRNYFFSNNLEKMYRVATKTYTN</sequence>
<keyword evidence="1" id="KW-0812">Transmembrane</keyword>
<name>A0A1F6VS93_9BACT</name>
<dbReference type="AlphaFoldDB" id="A0A1F6VS93"/>
<dbReference type="EMBL" id="MFUC01000004">
    <property type="protein sequence ID" value="OGI72537.1"/>
    <property type="molecule type" value="Genomic_DNA"/>
</dbReference>
<proteinExistence type="predicted"/>
<protein>
    <submittedName>
        <fullName evidence="2">Uncharacterized protein</fullName>
    </submittedName>
</protein>
<feature type="transmembrane region" description="Helical" evidence="1">
    <location>
        <begin position="6"/>
        <end position="25"/>
    </location>
</feature>